<proteinExistence type="predicted"/>
<dbReference type="EMBL" id="CP019070">
    <property type="protein sequence ID" value="APW65933.1"/>
    <property type="molecule type" value="Genomic_DNA"/>
</dbReference>
<evidence type="ECO:0000313" key="2">
    <source>
        <dbReference type="Proteomes" id="UP000186074"/>
    </source>
</evidence>
<evidence type="ECO:0000313" key="1">
    <source>
        <dbReference type="EMBL" id="APW65933.1"/>
    </source>
</evidence>
<gene>
    <name evidence="1" type="ORF">LPB137_08715</name>
</gene>
<dbReference type="STRING" id="1850254.LPB137_08715"/>
<dbReference type="Proteomes" id="UP000186074">
    <property type="component" value="Chromosome"/>
</dbReference>
<name>A0A1P8KN33_9BACT</name>
<dbReference type="KEGG" id="alp:LPB137_08715"/>
<organism evidence="1 2">
    <name type="scientific">Poseidonibacter parvus</name>
    <dbReference type="NCBI Taxonomy" id="1850254"/>
    <lineage>
        <taxon>Bacteria</taxon>
        <taxon>Pseudomonadati</taxon>
        <taxon>Campylobacterota</taxon>
        <taxon>Epsilonproteobacteria</taxon>
        <taxon>Campylobacterales</taxon>
        <taxon>Arcobacteraceae</taxon>
        <taxon>Poseidonibacter</taxon>
    </lineage>
</organism>
<dbReference type="RefSeq" id="WP_076087117.1">
    <property type="nucleotide sequence ID" value="NZ_CP019070.1"/>
</dbReference>
<reference evidence="1 2" key="1">
    <citation type="submission" date="2017-01" db="EMBL/GenBank/DDBJ databases">
        <title>Genome sequencing of Arcobacter sp. LPB0137.</title>
        <authorList>
            <person name="Lee G.-W."/>
            <person name="Yi H."/>
        </authorList>
    </citation>
    <scope>NUCLEOTIDE SEQUENCE [LARGE SCALE GENOMIC DNA]</scope>
    <source>
        <strain evidence="1 2">LPB0137</strain>
    </source>
</reference>
<dbReference type="OrthoDB" id="5343721at2"/>
<sequence>MIRGFLLLSIGASLFASSDYVPFSKFSKEKQVEYNFIKIEKNSNEKIPEVKKIKKTQIRNYKKANEANLIKKSQIRKQISQNTVNIKNSEAIKEYKKENILNTNIKNTQDTFNKNFSITPRLTYSYMQVNGYHSGKVDLKDEDNVVIPEISIEYKNNIVKVEGFSTKTFYDNVVIGGEDLYTKASLYKLSYLYKYQNAKFGLAYNRYKIKWNYLYSGFYFYGDDKQNFPSAELHLNNSDENLKVEYGLSYGRNSDVKYAYEYYITLGYKIFKNDDLVIQAGYKNRTIDNDGSKFEFAGPTLTLSSTF</sequence>
<dbReference type="AlphaFoldDB" id="A0A1P8KN33"/>
<accession>A0A1P8KN33</accession>
<protein>
    <submittedName>
        <fullName evidence="1">Uncharacterized protein</fullName>
    </submittedName>
</protein>
<keyword evidence="2" id="KW-1185">Reference proteome</keyword>